<evidence type="ECO:0000313" key="2">
    <source>
        <dbReference type="EMBL" id="TQR87036.1"/>
    </source>
</evidence>
<proteinExistence type="predicted"/>
<dbReference type="AlphaFoldDB" id="A0A544W487"/>
<dbReference type="GO" id="GO:0071949">
    <property type="term" value="F:FAD binding"/>
    <property type="evidence" value="ECO:0007669"/>
    <property type="project" value="InterPro"/>
</dbReference>
<gene>
    <name evidence="2" type="ORF">D8S82_08185</name>
</gene>
<dbReference type="Gene3D" id="3.50.50.60">
    <property type="entry name" value="FAD/NAD(P)-binding domain"/>
    <property type="match status" value="1"/>
</dbReference>
<dbReference type="SUPFAM" id="SSF51905">
    <property type="entry name" value="FAD/NAD(P)-binding domain"/>
    <property type="match status" value="1"/>
</dbReference>
<name>A0A544W487_9MYCO</name>
<dbReference type="EMBL" id="VIFX01000008">
    <property type="protein sequence ID" value="TQR87036.1"/>
    <property type="molecule type" value="Genomic_DNA"/>
</dbReference>
<sequence>MYYGILGKYSPIGHHLVTRHAVISGSGIAGPALAHQLAARGWRTTVIERFPQARSEGQNVDVRGSAREVVRRMGVEADVRAANTGEVGMRFVDADGSPVASFPMGGPGESDGPTAELEILRGELSRILIEHTRETTGYRFGTQIADLTDRGDHVSVALDDGSSVDADVVVIAEGLRSTSRRFVTPTQVNDLGMYFAYVTVPRLATDDQWWNWQHAPGSLAVHVRPDNLGTSRAILTFISDVRGLEDLDRADQVAILRRTFADVGGLAPRVLAELDDAPLYFDALGQVASSQWTRGRVALLGDAAYTNATFGGGGTSLGLIGAYVLAGELSRGDDDRAALVRYEQLMRPHVETTAPQSIMKTVRRANPRTEGGIRALHAGARVAAGPVGRGAMKLAGKRLVRVAADDLRLPDYSDTVVQRAG</sequence>
<evidence type="ECO:0000313" key="3">
    <source>
        <dbReference type="Proteomes" id="UP000315759"/>
    </source>
</evidence>
<dbReference type="Gene3D" id="3.30.9.10">
    <property type="entry name" value="D-Amino Acid Oxidase, subunit A, domain 2"/>
    <property type="match status" value="1"/>
</dbReference>
<organism evidence="2 3">
    <name type="scientific">Mycolicibacterium hodleri</name>
    <dbReference type="NCBI Taxonomy" id="49897"/>
    <lineage>
        <taxon>Bacteria</taxon>
        <taxon>Bacillati</taxon>
        <taxon>Actinomycetota</taxon>
        <taxon>Actinomycetes</taxon>
        <taxon>Mycobacteriales</taxon>
        <taxon>Mycobacteriaceae</taxon>
        <taxon>Mycolicibacterium</taxon>
    </lineage>
</organism>
<keyword evidence="3" id="KW-1185">Reference proteome</keyword>
<protein>
    <submittedName>
        <fullName evidence="2">FAD-dependent oxidoreductase</fullName>
    </submittedName>
</protein>
<accession>A0A544W487</accession>
<dbReference type="PANTHER" id="PTHR46865">
    <property type="entry name" value="OXIDOREDUCTASE-RELATED"/>
    <property type="match status" value="1"/>
</dbReference>
<evidence type="ECO:0000259" key="1">
    <source>
        <dbReference type="Pfam" id="PF01494"/>
    </source>
</evidence>
<feature type="domain" description="FAD-binding" evidence="1">
    <location>
        <begin position="22"/>
        <end position="352"/>
    </location>
</feature>
<dbReference type="Pfam" id="PF01494">
    <property type="entry name" value="FAD_binding_3"/>
    <property type="match status" value="1"/>
</dbReference>
<dbReference type="InterPro" id="IPR051704">
    <property type="entry name" value="FAD_aromatic-hydroxylase"/>
</dbReference>
<dbReference type="InterPro" id="IPR002938">
    <property type="entry name" value="FAD-bd"/>
</dbReference>
<dbReference type="PANTHER" id="PTHR46865:SF2">
    <property type="entry name" value="MONOOXYGENASE"/>
    <property type="match status" value="1"/>
</dbReference>
<dbReference type="PRINTS" id="PR00420">
    <property type="entry name" value="RNGMNOXGNASE"/>
</dbReference>
<reference evidence="2 3" key="1">
    <citation type="submission" date="2018-10" db="EMBL/GenBank/DDBJ databases">
        <title>Draft genome of Mycobacterium hodleri strain B.</title>
        <authorList>
            <person name="Amande T.J."/>
            <person name="Mcgenity T.J."/>
        </authorList>
    </citation>
    <scope>NUCLEOTIDE SEQUENCE [LARGE SCALE GENOMIC DNA]</scope>
    <source>
        <strain evidence="2 3">B</strain>
    </source>
</reference>
<dbReference type="InterPro" id="IPR036188">
    <property type="entry name" value="FAD/NAD-bd_sf"/>
</dbReference>
<comment type="caution">
    <text evidence="2">The sequence shown here is derived from an EMBL/GenBank/DDBJ whole genome shotgun (WGS) entry which is preliminary data.</text>
</comment>
<dbReference type="Proteomes" id="UP000315759">
    <property type="component" value="Unassembled WGS sequence"/>
</dbReference>